<dbReference type="Gene3D" id="1.25.40.80">
    <property type="match status" value="1"/>
</dbReference>
<dbReference type="Gene3D" id="1.10.10.1710">
    <property type="entry name" value="Deoxyribodipyrimidine photolyase-related"/>
    <property type="match status" value="1"/>
</dbReference>
<dbReference type="RefSeq" id="WP_259558759.1">
    <property type="nucleotide sequence ID" value="NZ_BAAAJX010000011.1"/>
</dbReference>
<dbReference type="InterPro" id="IPR052551">
    <property type="entry name" value="UV-DNA_repair_photolyase"/>
</dbReference>
<dbReference type="InterPro" id="IPR036134">
    <property type="entry name" value="Crypto/Photolyase_FAD-like_sf"/>
</dbReference>
<keyword evidence="2" id="KW-1185">Reference proteome</keyword>
<dbReference type="SUPFAM" id="SSF48173">
    <property type="entry name" value="Cryptochrome/photolyase FAD-binding domain"/>
    <property type="match status" value="1"/>
</dbReference>
<dbReference type="Gene3D" id="3.40.50.620">
    <property type="entry name" value="HUPs"/>
    <property type="match status" value="1"/>
</dbReference>
<organism evidence="1 2">
    <name type="scientific">Curtobacterium herbarum</name>
    <dbReference type="NCBI Taxonomy" id="150122"/>
    <lineage>
        <taxon>Bacteria</taxon>
        <taxon>Bacillati</taxon>
        <taxon>Actinomycetota</taxon>
        <taxon>Actinomycetes</taxon>
        <taxon>Micrococcales</taxon>
        <taxon>Microbacteriaceae</taxon>
        <taxon>Curtobacterium</taxon>
    </lineage>
</organism>
<evidence type="ECO:0000313" key="2">
    <source>
        <dbReference type="Proteomes" id="UP001501742"/>
    </source>
</evidence>
<reference evidence="2" key="1">
    <citation type="journal article" date="2019" name="Int. J. Syst. Evol. Microbiol.">
        <title>The Global Catalogue of Microorganisms (GCM) 10K type strain sequencing project: providing services to taxonomists for standard genome sequencing and annotation.</title>
        <authorList>
            <consortium name="The Broad Institute Genomics Platform"/>
            <consortium name="The Broad Institute Genome Sequencing Center for Infectious Disease"/>
            <person name="Wu L."/>
            <person name="Ma J."/>
        </authorList>
    </citation>
    <scope>NUCLEOTIDE SEQUENCE [LARGE SCALE GENOMIC DNA]</scope>
    <source>
        <strain evidence="2">JCM 12140</strain>
    </source>
</reference>
<protein>
    <submittedName>
        <fullName evidence="1">Cryptochrome/photolyase family protein</fullName>
    </submittedName>
</protein>
<gene>
    <name evidence="1" type="ORF">GCM10009627_23170</name>
</gene>
<sequence length="519" mass="57608">MTDPAPAAVRRRLLLPGQYGPAFDDGGPVLVVEAREFFTARPVHRTKAHLWLSALRHRVRALGERAEHVRVEHLRDALVGQDDLEVVDPPSRVQRAQVRHWGHGTTILPSRGFVTGEDEFARWAAERGGRFLMEAHYERVRRREGWLMANDAPLGGAFSLDAQNRQPPPRGATTLGLPAPWWPTEDDVDDEVRADLDRWERDGLVQFVGRDDRRRFAVTPDEAQAALDDFVAVRLGDFGPYEDAVLTNDWTMAHSLLSVPLNLGVLDPRQAIDAALAAHASGAAPLASVEGFVRQVAGWRDYVWHLYWWLGDDYGSDVEALGARSAAQAAPPRTRPPAGAGPAYPAGPSLPAWWRDLDATEVDAVCLSVALDGVRDHGWLHHIQRLMVLGNWALQRGYDPLELTEWFTDVFVDGTDWVMPANVIGMSQHADGGVVATKPYAAGGRYIDRMTDHCGGCRFNPTTRLGEDACPFTAGYWAFLERAEPALRRNPRMRRPLQQMRAMPDLAAVVAQEAARGRP</sequence>
<evidence type="ECO:0000313" key="1">
    <source>
        <dbReference type="EMBL" id="GAA1493971.1"/>
    </source>
</evidence>
<dbReference type="PANTHER" id="PTHR38657">
    <property type="entry name" value="SLR1343 PROTEIN"/>
    <property type="match status" value="1"/>
</dbReference>
<dbReference type="PANTHER" id="PTHR38657:SF1">
    <property type="entry name" value="SLR1343 PROTEIN"/>
    <property type="match status" value="1"/>
</dbReference>
<accession>A0ABP4K523</accession>
<name>A0ABP4K523_9MICO</name>
<proteinExistence type="predicted"/>
<dbReference type="Pfam" id="PF04244">
    <property type="entry name" value="DPRP"/>
    <property type="match status" value="1"/>
</dbReference>
<dbReference type="Proteomes" id="UP001501742">
    <property type="component" value="Unassembled WGS sequence"/>
</dbReference>
<dbReference type="InterPro" id="IPR014729">
    <property type="entry name" value="Rossmann-like_a/b/a_fold"/>
</dbReference>
<dbReference type="Gene3D" id="1.10.579.10">
    <property type="entry name" value="DNA Cyclobutane Dipyrimidine Photolyase, subunit A, domain 3"/>
    <property type="match status" value="1"/>
</dbReference>
<dbReference type="InterPro" id="IPR007357">
    <property type="entry name" value="PhrB-like"/>
</dbReference>
<dbReference type="EMBL" id="BAAAJX010000011">
    <property type="protein sequence ID" value="GAA1493971.1"/>
    <property type="molecule type" value="Genomic_DNA"/>
</dbReference>
<comment type="caution">
    <text evidence="1">The sequence shown here is derived from an EMBL/GenBank/DDBJ whole genome shotgun (WGS) entry which is preliminary data.</text>
</comment>